<dbReference type="Gene3D" id="1.10.530.10">
    <property type="match status" value="1"/>
</dbReference>
<keyword evidence="3" id="KW-1185">Reference proteome</keyword>
<feature type="domain" description="Mannosyl-glycoprotein endo-beta-N-acetylglucosamidase-like" evidence="1">
    <location>
        <begin position="79"/>
        <end position="202"/>
    </location>
</feature>
<dbReference type="EMBL" id="JAHBCL010000022">
    <property type="protein sequence ID" value="MBS7527569.1"/>
    <property type="molecule type" value="Genomic_DNA"/>
</dbReference>
<comment type="caution">
    <text evidence="2">The sequence shown here is derived from an EMBL/GenBank/DDBJ whole genome shotgun (WGS) entry which is preliminary data.</text>
</comment>
<sequence>MGFKINFNTSAKAPTPSQSYYDTKARFQSILQDKLNVSKPSASASTAAANSDNDVSASGTVDFNDLTKRSGASATMIDQALEGTNMAGLGQAFVDAEDKYGVNALFLVGLAAHESAYGSSRIAQSKQNLFGFQAYDASPFNSAKTFGTFEDGIDSVAEYLKTSYLTPGGKYYNGASIDAVNKRYATDQNWANAIKKHVQNMTGA</sequence>
<reference evidence="2 3" key="1">
    <citation type="submission" date="2021-05" db="EMBL/GenBank/DDBJ databases">
        <title>Fusibacter ferrireducens sp. nov., an anaerobic, sulfur- and Fe-reducing bacterium isolated from the mangrove sediment.</title>
        <authorList>
            <person name="Qiu D."/>
        </authorList>
    </citation>
    <scope>NUCLEOTIDE SEQUENCE [LARGE SCALE GENOMIC DNA]</scope>
    <source>
        <strain evidence="2 3">DSM 12116</strain>
    </source>
</reference>
<evidence type="ECO:0000313" key="3">
    <source>
        <dbReference type="Proteomes" id="UP000746471"/>
    </source>
</evidence>
<gene>
    <name evidence="2" type="ORF">KHM83_12865</name>
</gene>
<proteinExistence type="predicted"/>
<dbReference type="SMART" id="SM00047">
    <property type="entry name" value="LYZ2"/>
    <property type="match status" value="1"/>
</dbReference>
<evidence type="ECO:0000259" key="1">
    <source>
        <dbReference type="SMART" id="SM00047"/>
    </source>
</evidence>
<dbReference type="Proteomes" id="UP000746471">
    <property type="component" value="Unassembled WGS sequence"/>
</dbReference>
<dbReference type="InterPro" id="IPR002901">
    <property type="entry name" value="MGlyc_endo_b_GlcNAc-like_dom"/>
</dbReference>
<dbReference type="RefSeq" id="WP_213237431.1">
    <property type="nucleotide sequence ID" value="NZ_JAHBCL010000022.1"/>
</dbReference>
<dbReference type="Pfam" id="PF01832">
    <property type="entry name" value="Glucosaminidase"/>
    <property type="match status" value="1"/>
</dbReference>
<dbReference type="InterPro" id="IPR023346">
    <property type="entry name" value="Lysozyme-like_dom_sf"/>
</dbReference>
<protein>
    <submittedName>
        <fullName evidence="2">Glucosaminidase domain-containing protein</fullName>
    </submittedName>
</protein>
<organism evidence="2 3">
    <name type="scientific">Fusibacter paucivorans</name>
    <dbReference type="NCBI Taxonomy" id="76009"/>
    <lineage>
        <taxon>Bacteria</taxon>
        <taxon>Bacillati</taxon>
        <taxon>Bacillota</taxon>
        <taxon>Clostridia</taxon>
        <taxon>Eubacteriales</taxon>
        <taxon>Eubacteriales Family XII. Incertae Sedis</taxon>
        <taxon>Fusibacter</taxon>
    </lineage>
</organism>
<name>A0ABS5PT68_9FIRM</name>
<evidence type="ECO:0000313" key="2">
    <source>
        <dbReference type="EMBL" id="MBS7527569.1"/>
    </source>
</evidence>
<dbReference type="SUPFAM" id="SSF53955">
    <property type="entry name" value="Lysozyme-like"/>
    <property type="match status" value="1"/>
</dbReference>
<accession>A0ABS5PT68</accession>